<sequence length="268" mass="28091">MEIASFDDRAAIARAVSLIQSGEVVGAHFGTVFGLLVDGAHDGVAERIMAIKGAARGFKPLGICVGAREFVDLIDATSLSPDVRGLLESPWFAAELACMIAVRAPAHPANEIPAHLVSDRDGRPWVQVFDPRRMPGTFGFIEALWQAGVHWVAATSMNEAGATEIVDIEDAADFACRHGLPLLFESPARHAASGSLPILELNAKGLTLDREGIIAAADLQQAAGLPIDASAPIPAHFPPLPVPPGKLDGLAPAAATRILLDLLYPDAA</sequence>
<keyword evidence="3" id="KW-1185">Reference proteome</keyword>
<proteinExistence type="predicted"/>
<dbReference type="EMBL" id="CP139779">
    <property type="protein sequence ID" value="WQB70528.1"/>
    <property type="molecule type" value="Genomic_DNA"/>
</dbReference>
<evidence type="ECO:0000313" key="2">
    <source>
        <dbReference type="EMBL" id="WQB70528.1"/>
    </source>
</evidence>
<dbReference type="RefSeq" id="WP_322410670.1">
    <property type="nucleotide sequence ID" value="NZ_CP139779.1"/>
</dbReference>
<evidence type="ECO:0000259" key="1">
    <source>
        <dbReference type="PROSITE" id="PS51163"/>
    </source>
</evidence>
<dbReference type="InterPro" id="IPR006070">
    <property type="entry name" value="Sua5-like_dom"/>
</dbReference>
<feature type="domain" description="YrdC-like" evidence="1">
    <location>
        <begin position="9"/>
        <end position="214"/>
    </location>
</feature>
<dbReference type="SUPFAM" id="SSF55821">
    <property type="entry name" value="YrdC/RibB"/>
    <property type="match status" value="1"/>
</dbReference>
<name>A0ABZ0VA79_9MICO</name>
<protein>
    <recommendedName>
        <fullName evidence="1">YrdC-like domain-containing protein</fullName>
    </recommendedName>
</protein>
<organism evidence="2 3">
    <name type="scientific">Microbacterium invictum</name>
    <dbReference type="NCBI Taxonomy" id="515415"/>
    <lineage>
        <taxon>Bacteria</taxon>
        <taxon>Bacillati</taxon>
        <taxon>Actinomycetota</taxon>
        <taxon>Actinomycetes</taxon>
        <taxon>Micrococcales</taxon>
        <taxon>Microbacteriaceae</taxon>
        <taxon>Microbacterium</taxon>
    </lineage>
</organism>
<dbReference type="PROSITE" id="PS51163">
    <property type="entry name" value="YRDC"/>
    <property type="match status" value="1"/>
</dbReference>
<evidence type="ECO:0000313" key="3">
    <source>
        <dbReference type="Proteomes" id="UP001324533"/>
    </source>
</evidence>
<reference evidence="2 3" key="1">
    <citation type="submission" date="2023-06" db="EMBL/GenBank/DDBJ databases">
        <title>Rock-solubilizing bacteria, Microbacterium invictum, promotes re-establishment of vegetation in rocky wasteland by accelerating rock bio-weathering and reshaping soil bacterial community.</title>
        <authorList>
            <person name="Liu C."/>
        </authorList>
    </citation>
    <scope>NUCLEOTIDE SEQUENCE [LARGE SCALE GENOMIC DNA]</scope>
    <source>
        <strain evidence="2 3">X-18</strain>
    </source>
</reference>
<dbReference type="Proteomes" id="UP001324533">
    <property type="component" value="Chromosome"/>
</dbReference>
<dbReference type="InterPro" id="IPR017945">
    <property type="entry name" value="DHBP_synth_RibB-like_a/b_dom"/>
</dbReference>
<accession>A0ABZ0VA79</accession>
<gene>
    <name evidence="2" type="ORF">T9R20_00780</name>
</gene>
<dbReference type="Gene3D" id="3.90.870.10">
    <property type="entry name" value="DHBP synthase"/>
    <property type="match status" value="1"/>
</dbReference>